<accession>A0ABD0Z7M4</accession>
<dbReference type="Proteomes" id="UP001558652">
    <property type="component" value="Unassembled WGS sequence"/>
</dbReference>
<feature type="region of interest" description="Disordered" evidence="1">
    <location>
        <begin position="20"/>
        <end position="85"/>
    </location>
</feature>
<comment type="caution">
    <text evidence="2">The sequence shown here is derived from an EMBL/GenBank/DDBJ whole genome shotgun (WGS) entry which is preliminary data.</text>
</comment>
<proteinExistence type="predicted"/>
<keyword evidence="3" id="KW-1185">Reference proteome</keyword>
<protein>
    <submittedName>
        <fullName evidence="2">Uncharacterized protein</fullName>
    </submittedName>
</protein>
<dbReference type="EMBL" id="JBFDAA010000002">
    <property type="protein sequence ID" value="KAL1139762.1"/>
    <property type="molecule type" value="Genomic_DNA"/>
</dbReference>
<evidence type="ECO:0000313" key="2">
    <source>
        <dbReference type="EMBL" id="KAL1139762.1"/>
    </source>
</evidence>
<organism evidence="2 3">
    <name type="scientific">Ranatra chinensis</name>
    <dbReference type="NCBI Taxonomy" id="642074"/>
    <lineage>
        <taxon>Eukaryota</taxon>
        <taxon>Metazoa</taxon>
        <taxon>Ecdysozoa</taxon>
        <taxon>Arthropoda</taxon>
        <taxon>Hexapoda</taxon>
        <taxon>Insecta</taxon>
        <taxon>Pterygota</taxon>
        <taxon>Neoptera</taxon>
        <taxon>Paraneoptera</taxon>
        <taxon>Hemiptera</taxon>
        <taxon>Heteroptera</taxon>
        <taxon>Panheteroptera</taxon>
        <taxon>Nepomorpha</taxon>
        <taxon>Nepidae</taxon>
        <taxon>Ranatrinae</taxon>
        <taxon>Ranatra</taxon>
    </lineage>
</organism>
<name>A0ABD0Z7M4_9HEMI</name>
<dbReference type="AlphaFoldDB" id="A0ABD0Z7M4"/>
<sequence length="186" mass="19846">MSFDPNSTAEVGDWQVLINELRAKDARQSTTGSGGSKSPGGGGASPGLGGGGGGGGGGPPEAKTPPASHKALQNVKGGDHPSIHSGPVVLNVEQELQVELRYDPRMAFLQNRSISLVDMYIDNSEPSENVGQIHFSLEYDFQNTTLILRILTIGAKLEEGPRRHPLFKTPQDLVDSHIRCRLIGRI</sequence>
<gene>
    <name evidence="2" type="ORF">AAG570_006739</name>
</gene>
<evidence type="ECO:0000256" key="1">
    <source>
        <dbReference type="SAM" id="MobiDB-lite"/>
    </source>
</evidence>
<reference evidence="2 3" key="1">
    <citation type="submission" date="2024-07" db="EMBL/GenBank/DDBJ databases">
        <title>Chromosome-level genome assembly of the water stick insect Ranatra chinensis (Heteroptera: Nepidae).</title>
        <authorList>
            <person name="Liu X."/>
        </authorList>
    </citation>
    <scope>NUCLEOTIDE SEQUENCE [LARGE SCALE GENOMIC DNA]</scope>
    <source>
        <strain evidence="2">Cailab_2021Rc</strain>
        <tissue evidence="2">Muscle</tissue>
    </source>
</reference>
<evidence type="ECO:0000313" key="3">
    <source>
        <dbReference type="Proteomes" id="UP001558652"/>
    </source>
</evidence>
<feature type="compositionally biased region" description="Gly residues" evidence="1">
    <location>
        <begin position="32"/>
        <end position="59"/>
    </location>
</feature>